<dbReference type="PANTHER" id="PTHR11712">
    <property type="entry name" value="POLYKETIDE SYNTHASE-RELATED"/>
    <property type="match status" value="1"/>
</dbReference>
<dbReference type="Gene3D" id="3.40.47.10">
    <property type="match status" value="2"/>
</dbReference>
<dbReference type="InterPro" id="IPR014030">
    <property type="entry name" value="Ketoacyl_synth_N"/>
</dbReference>
<evidence type="ECO:0000256" key="3">
    <source>
        <dbReference type="ARBA" id="ARBA00011738"/>
    </source>
</evidence>
<organism evidence="15 16">
    <name type="scientific">Leeuwenhoekiella blandensis (strain CECT 7118 / CCUG 51940 / KCTC 22103 / MED217)</name>
    <name type="common">Flavobacterium sp. (strain MED217)</name>
    <dbReference type="NCBI Taxonomy" id="398720"/>
    <lineage>
        <taxon>Bacteria</taxon>
        <taxon>Pseudomonadati</taxon>
        <taxon>Bacteroidota</taxon>
        <taxon>Flavobacteriia</taxon>
        <taxon>Flavobacteriales</taxon>
        <taxon>Flavobacteriaceae</taxon>
        <taxon>Leeuwenhoekiella</taxon>
    </lineage>
</organism>
<name>A3XP06_LEEBM</name>
<dbReference type="EC" id="2.3.1.41" evidence="4"/>
<dbReference type="HOGENOM" id="CLU_000022_69_1_10"/>
<comment type="subunit">
    <text evidence="3">Homodimer.</text>
</comment>
<keyword evidence="7" id="KW-0012">Acyltransferase</keyword>
<dbReference type="OrthoDB" id="9808669at2"/>
<dbReference type="Pfam" id="PF00109">
    <property type="entry name" value="ketoacyl-synt"/>
    <property type="match status" value="1"/>
</dbReference>
<evidence type="ECO:0000256" key="7">
    <source>
        <dbReference type="ARBA" id="ARBA00023315"/>
    </source>
</evidence>
<dbReference type="GO" id="GO:0004315">
    <property type="term" value="F:3-oxoacyl-[acyl-carrier-protein] synthase activity"/>
    <property type="evidence" value="ECO:0007669"/>
    <property type="project" value="UniProtKB-EC"/>
</dbReference>
<dbReference type="PROSITE" id="PS52004">
    <property type="entry name" value="KS3_2"/>
    <property type="match status" value="1"/>
</dbReference>
<comment type="similarity">
    <text evidence="2 13">Belongs to the thiolase-like superfamily. Beta-ketoacyl-ACP synthases family.</text>
</comment>
<keyword evidence="16" id="KW-1185">Reference proteome</keyword>
<evidence type="ECO:0000256" key="8">
    <source>
        <dbReference type="ARBA" id="ARBA00039450"/>
    </source>
</evidence>
<evidence type="ECO:0000256" key="12">
    <source>
        <dbReference type="ARBA" id="ARBA00048506"/>
    </source>
</evidence>
<evidence type="ECO:0000256" key="9">
    <source>
        <dbReference type="ARBA" id="ARBA00041620"/>
    </source>
</evidence>
<dbReference type="eggNOG" id="COG0304">
    <property type="taxonomic scope" value="Bacteria"/>
</dbReference>
<dbReference type="PANTHER" id="PTHR11712:SF306">
    <property type="entry name" value="3-OXOACYL-[ACYL-CARRIER-PROTEIN] SYNTHASE 1"/>
    <property type="match status" value="1"/>
</dbReference>
<dbReference type="SMART" id="SM00825">
    <property type="entry name" value="PKS_KS"/>
    <property type="match status" value="1"/>
</dbReference>
<accession>A3XP06</accession>
<protein>
    <recommendedName>
        <fullName evidence="8">3-oxoacyl-[acyl-carrier-protein] synthase 1</fullName>
        <ecNumber evidence="4">2.3.1.41</ecNumber>
    </recommendedName>
    <alternativeName>
        <fullName evidence="9">3-oxoacyl-[acyl-carrier-protein] synthase I</fullName>
    </alternativeName>
    <alternativeName>
        <fullName evidence="10">Beta-ketoacyl-ACP synthase I</fullName>
    </alternativeName>
</protein>
<evidence type="ECO:0000256" key="1">
    <source>
        <dbReference type="ARBA" id="ARBA00004496"/>
    </source>
</evidence>
<comment type="catalytic activity">
    <reaction evidence="12">
        <text>a fatty acyl-[ACP] + malonyl-[ACP] + H(+) = a 3-oxoacyl-[ACP] + holo-[ACP] + CO2</text>
        <dbReference type="Rhea" id="RHEA:22836"/>
        <dbReference type="Rhea" id="RHEA-COMP:9623"/>
        <dbReference type="Rhea" id="RHEA-COMP:9685"/>
        <dbReference type="Rhea" id="RHEA-COMP:9916"/>
        <dbReference type="Rhea" id="RHEA-COMP:14125"/>
        <dbReference type="ChEBI" id="CHEBI:15378"/>
        <dbReference type="ChEBI" id="CHEBI:16526"/>
        <dbReference type="ChEBI" id="CHEBI:64479"/>
        <dbReference type="ChEBI" id="CHEBI:78449"/>
        <dbReference type="ChEBI" id="CHEBI:78776"/>
        <dbReference type="ChEBI" id="CHEBI:138651"/>
        <dbReference type="EC" id="2.3.1.41"/>
    </reaction>
    <physiologicalReaction direction="left-to-right" evidence="12">
        <dbReference type="Rhea" id="RHEA:22837"/>
    </physiologicalReaction>
</comment>
<dbReference type="CDD" id="cd00834">
    <property type="entry name" value="KAS_I_II"/>
    <property type="match status" value="1"/>
</dbReference>
<sequence length="422" mass="44737">MSKTRVVVTGLGVCAPNGVGIDAFTEALMQGKSGIRFFSELEKLKFSCQIGGMPLISETIKSNYFTPLQLRNFNSAGILYGVVAGVEAWQDAGLPIDEETCDFDSGTIFGVGSLGVDKYRESIYKIDEGNTRRLGSTSVQQTMSSGVSAYLGGMLGLGNLVTSNSAACTTGTEAILMAYERIKYGKAKRMLAGSSSDGGPYVWGGFDALRILPSKFNDQPTQASRPMAADAAGFVPGCGAGALMLESLESAQERGATIYAEILGGSSNSGGQRNEGSMTAPNPIAVRRCIEDAVSDAEIEASAIEVINGHLTATTKDGLEIENWSKALGRSGVDFPYINSLKGMTGHCLAASGSIESVASVLELKQQFLFPNVNLNEVHPEILEHISESRIPKKKTPLAFNYLAKASFGFGDVNCCLIFKSF</sequence>
<dbReference type="InterPro" id="IPR020841">
    <property type="entry name" value="PKS_Beta-ketoAc_synthase_dom"/>
</dbReference>
<evidence type="ECO:0000313" key="16">
    <source>
        <dbReference type="Proteomes" id="UP000001601"/>
    </source>
</evidence>
<dbReference type="GO" id="GO:0006633">
    <property type="term" value="P:fatty acid biosynthetic process"/>
    <property type="evidence" value="ECO:0007669"/>
    <property type="project" value="TreeGrafter"/>
</dbReference>
<evidence type="ECO:0000256" key="10">
    <source>
        <dbReference type="ARBA" id="ARBA00042143"/>
    </source>
</evidence>
<dbReference type="InterPro" id="IPR000794">
    <property type="entry name" value="Beta-ketoacyl_synthase"/>
</dbReference>
<evidence type="ECO:0000256" key="2">
    <source>
        <dbReference type="ARBA" id="ARBA00008467"/>
    </source>
</evidence>
<comment type="subcellular location">
    <subcellularLocation>
        <location evidence="1">Cytoplasm</location>
    </subcellularLocation>
</comment>
<feature type="domain" description="Ketosynthase family 3 (KS3)" evidence="14">
    <location>
        <begin position="3"/>
        <end position="421"/>
    </location>
</feature>
<comment type="catalytic activity">
    <reaction evidence="11">
        <text>(3Z)-decenoyl-[ACP] + malonyl-[ACP] + H(+) = 3-oxo-(5Z)-dodecenoyl-[ACP] + holo-[ACP] + CO2</text>
        <dbReference type="Rhea" id="RHEA:54940"/>
        <dbReference type="Rhea" id="RHEA-COMP:9623"/>
        <dbReference type="Rhea" id="RHEA-COMP:9685"/>
        <dbReference type="Rhea" id="RHEA-COMP:9927"/>
        <dbReference type="Rhea" id="RHEA-COMP:14042"/>
        <dbReference type="ChEBI" id="CHEBI:15378"/>
        <dbReference type="ChEBI" id="CHEBI:16526"/>
        <dbReference type="ChEBI" id="CHEBI:64479"/>
        <dbReference type="ChEBI" id="CHEBI:78449"/>
        <dbReference type="ChEBI" id="CHEBI:78798"/>
        <dbReference type="ChEBI" id="CHEBI:138410"/>
    </reaction>
    <physiologicalReaction direction="left-to-right" evidence="11">
        <dbReference type="Rhea" id="RHEA:54941"/>
    </physiologicalReaction>
</comment>
<dbReference type="Proteomes" id="UP000001601">
    <property type="component" value="Unassembled WGS sequence"/>
</dbReference>
<evidence type="ECO:0000256" key="11">
    <source>
        <dbReference type="ARBA" id="ARBA00048121"/>
    </source>
</evidence>
<evidence type="ECO:0000256" key="5">
    <source>
        <dbReference type="ARBA" id="ARBA00022490"/>
    </source>
</evidence>
<proteinExistence type="inferred from homology"/>
<dbReference type="AlphaFoldDB" id="A3XP06"/>
<dbReference type="RefSeq" id="WP_009780222.1">
    <property type="nucleotide sequence ID" value="NZ_CH672395.1"/>
</dbReference>
<dbReference type="InterPro" id="IPR016039">
    <property type="entry name" value="Thiolase-like"/>
</dbReference>
<dbReference type="GO" id="GO:0005829">
    <property type="term" value="C:cytosol"/>
    <property type="evidence" value="ECO:0007669"/>
    <property type="project" value="TreeGrafter"/>
</dbReference>
<dbReference type="Pfam" id="PF02801">
    <property type="entry name" value="Ketoacyl-synt_C"/>
    <property type="match status" value="1"/>
</dbReference>
<dbReference type="EMBL" id="AANC01000007">
    <property type="protein sequence ID" value="EAQ48719.1"/>
    <property type="molecule type" value="Genomic_DNA"/>
</dbReference>
<evidence type="ECO:0000256" key="6">
    <source>
        <dbReference type="ARBA" id="ARBA00022679"/>
    </source>
</evidence>
<dbReference type="STRING" id="398720.MED217_09230"/>
<reference evidence="15 16" key="1">
    <citation type="journal article" date="2007" name="Nature">
        <title>Light stimulates growth of proteorhodopsin-containing marine Flavobacteria.</title>
        <authorList>
            <person name="Gomez-Consarnau L."/>
            <person name="Gonzalez J.M."/>
            <person name="Coll-Llado M."/>
            <person name="Gourdon P."/>
            <person name="Pascher T."/>
            <person name="Neutze R."/>
            <person name="Pedros-Alio C."/>
            <person name="Pinhassi J."/>
        </authorList>
    </citation>
    <scope>NUCLEOTIDE SEQUENCE [LARGE SCALE GENOMIC DNA]</scope>
    <source>
        <strain evidence="15 16">MED217</strain>
    </source>
</reference>
<keyword evidence="5" id="KW-0963">Cytoplasm</keyword>
<dbReference type="SUPFAM" id="SSF53901">
    <property type="entry name" value="Thiolase-like"/>
    <property type="match status" value="2"/>
</dbReference>
<gene>
    <name evidence="15" type="ORF">MED217_09230</name>
</gene>
<dbReference type="InterPro" id="IPR014031">
    <property type="entry name" value="Ketoacyl_synth_C"/>
</dbReference>
<evidence type="ECO:0000313" key="15">
    <source>
        <dbReference type="EMBL" id="EAQ48719.1"/>
    </source>
</evidence>
<comment type="caution">
    <text evidence="15">The sequence shown here is derived from an EMBL/GenBank/DDBJ whole genome shotgun (WGS) entry which is preliminary data.</text>
</comment>
<evidence type="ECO:0000256" key="4">
    <source>
        <dbReference type="ARBA" id="ARBA00013191"/>
    </source>
</evidence>
<keyword evidence="6 13" id="KW-0808">Transferase</keyword>
<evidence type="ECO:0000256" key="13">
    <source>
        <dbReference type="RuleBase" id="RU003694"/>
    </source>
</evidence>
<evidence type="ECO:0000259" key="14">
    <source>
        <dbReference type="PROSITE" id="PS52004"/>
    </source>
</evidence>